<feature type="region of interest" description="Disordered" evidence="6">
    <location>
        <begin position="1"/>
        <end position="23"/>
    </location>
</feature>
<dbReference type="Gene3D" id="4.10.240.10">
    <property type="entry name" value="Zn(2)-C6 fungal-type DNA-binding domain"/>
    <property type="match status" value="1"/>
</dbReference>
<dbReference type="GO" id="GO:0008270">
    <property type="term" value="F:zinc ion binding"/>
    <property type="evidence" value="ECO:0007669"/>
    <property type="project" value="InterPro"/>
</dbReference>
<sequence>MPNRKERQEIKSPTKQEGVEQSKARVRIGRACDRCKIKKSKCDGNSPCSSCVASDSTCEYSARRRREVRDWYWGMQDVMDEALQKLYWACREGRGFPGIVPEESSGRVSTDAILRGLGLHPPPVERPEIGVSQSDSVLEGVERLSSRSYRPPDVQSEDISQEATASSGQPPIVREGDDQIMLEESEPGPEDRGKRSSRIPIESEPALAPLGFSQQCVEAMDDPIEPSMLQQTNVGLMDLNPAMYQGVSAMDFQLGEQMVNHEGQTSMLVDRRPFQPQDVQGAGFASSGQAQWQDERENRQGEPLPWPGTLAAVQKHTKPKPGGSDFDV</sequence>
<evidence type="ECO:0000256" key="3">
    <source>
        <dbReference type="ARBA" id="ARBA00023125"/>
    </source>
</evidence>
<proteinExistence type="predicted"/>
<reference evidence="8 9" key="1">
    <citation type="submission" date="2015-01" db="EMBL/GenBank/DDBJ databases">
        <title>The Genome Sequence of Rhinocladiella mackenzie CBS 650.93.</title>
        <authorList>
            <consortium name="The Broad Institute Genomics Platform"/>
            <person name="Cuomo C."/>
            <person name="de Hoog S."/>
            <person name="Gorbushina A."/>
            <person name="Stielow B."/>
            <person name="Teixiera M."/>
            <person name="Abouelleil A."/>
            <person name="Chapman S.B."/>
            <person name="Priest M."/>
            <person name="Young S.K."/>
            <person name="Wortman J."/>
            <person name="Nusbaum C."/>
            <person name="Birren B."/>
        </authorList>
    </citation>
    <scope>NUCLEOTIDE SEQUENCE [LARGE SCALE GENOMIC DNA]</scope>
    <source>
        <strain evidence="8 9">CBS 650.93</strain>
    </source>
</reference>
<dbReference type="CDD" id="cd00067">
    <property type="entry name" value="GAL4"/>
    <property type="match status" value="1"/>
</dbReference>
<dbReference type="STRING" id="1442369.A0A0D2G6I4"/>
<dbReference type="GO" id="GO:0043565">
    <property type="term" value="F:sequence-specific DNA binding"/>
    <property type="evidence" value="ECO:0007669"/>
    <property type="project" value="TreeGrafter"/>
</dbReference>
<dbReference type="GO" id="GO:0000981">
    <property type="term" value="F:DNA-binding transcription factor activity, RNA polymerase II-specific"/>
    <property type="evidence" value="ECO:0007669"/>
    <property type="project" value="InterPro"/>
</dbReference>
<protein>
    <recommendedName>
        <fullName evidence="7">Zn(2)-C6 fungal-type domain-containing protein</fullName>
    </recommendedName>
</protein>
<dbReference type="GeneID" id="25289717"/>
<dbReference type="PROSITE" id="PS00463">
    <property type="entry name" value="ZN2_CY6_FUNGAL_1"/>
    <property type="match status" value="1"/>
</dbReference>
<dbReference type="PROSITE" id="PS50048">
    <property type="entry name" value="ZN2_CY6_FUNGAL_2"/>
    <property type="match status" value="1"/>
</dbReference>
<dbReference type="PANTHER" id="PTHR47540">
    <property type="entry name" value="THIAMINE REPRESSIBLE GENES REGULATORY PROTEIN THI5"/>
    <property type="match status" value="1"/>
</dbReference>
<evidence type="ECO:0000313" key="8">
    <source>
        <dbReference type="EMBL" id="KIX10562.1"/>
    </source>
</evidence>
<dbReference type="Pfam" id="PF00172">
    <property type="entry name" value="Zn_clus"/>
    <property type="match status" value="1"/>
</dbReference>
<accession>A0A0D2G6I4</accession>
<evidence type="ECO:0000313" key="9">
    <source>
        <dbReference type="Proteomes" id="UP000053617"/>
    </source>
</evidence>
<dbReference type="AlphaFoldDB" id="A0A0D2G6I4"/>
<keyword evidence="5" id="KW-0539">Nucleus</keyword>
<dbReference type="Proteomes" id="UP000053617">
    <property type="component" value="Unassembled WGS sequence"/>
</dbReference>
<dbReference type="SUPFAM" id="SSF57701">
    <property type="entry name" value="Zn2/Cys6 DNA-binding domain"/>
    <property type="match status" value="1"/>
</dbReference>
<evidence type="ECO:0000259" key="7">
    <source>
        <dbReference type="PROSITE" id="PS50048"/>
    </source>
</evidence>
<dbReference type="InterPro" id="IPR051711">
    <property type="entry name" value="Stress_Response_Reg"/>
</dbReference>
<evidence type="ECO:0000256" key="5">
    <source>
        <dbReference type="ARBA" id="ARBA00023242"/>
    </source>
</evidence>
<name>A0A0D2G6I4_9EURO</name>
<dbReference type="RefSeq" id="XP_013277698.1">
    <property type="nucleotide sequence ID" value="XM_013422244.1"/>
</dbReference>
<dbReference type="PANTHER" id="PTHR47540:SF2">
    <property type="entry name" value="ZN(II)2CYS6 TRANSCRIPTION FACTOR (EUROFUNG)"/>
    <property type="match status" value="1"/>
</dbReference>
<evidence type="ECO:0000256" key="2">
    <source>
        <dbReference type="ARBA" id="ARBA00023015"/>
    </source>
</evidence>
<dbReference type="EMBL" id="KN847475">
    <property type="protein sequence ID" value="KIX10562.1"/>
    <property type="molecule type" value="Genomic_DNA"/>
</dbReference>
<evidence type="ECO:0000256" key="6">
    <source>
        <dbReference type="SAM" id="MobiDB-lite"/>
    </source>
</evidence>
<comment type="subcellular location">
    <subcellularLocation>
        <location evidence="1">Nucleus</location>
    </subcellularLocation>
</comment>
<keyword evidence="9" id="KW-1185">Reference proteome</keyword>
<keyword evidence="2" id="KW-0805">Transcription regulation</keyword>
<feature type="region of interest" description="Disordered" evidence="6">
    <location>
        <begin position="142"/>
        <end position="205"/>
    </location>
</feature>
<keyword evidence="3" id="KW-0238">DNA-binding</keyword>
<dbReference type="OrthoDB" id="4151048at2759"/>
<keyword evidence="4" id="KW-0804">Transcription</keyword>
<dbReference type="InterPro" id="IPR036864">
    <property type="entry name" value="Zn2-C6_fun-type_DNA-bd_sf"/>
</dbReference>
<dbReference type="InterPro" id="IPR001138">
    <property type="entry name" value="Zn2Cys6_DnaBD"/>
</dbReference>
<dbReference type="GO" id="GO:0005634">
    <property type="term" value="C:nucleus"/>
    <property type="evidence" value="ECO:0007669"/>
    <property type="project" value="UniProtKB-SubCell"/>
</dbReference>
<feature type="region of interest" description="Disordered" evidence="6">
    <location>
        <begin position="118"/>
        <end position="137"/>
    </location>
</feature>
<evidence type="ECO:0000256" key="4">
    <source>
        <dbReference type="ARBA" id="ARBA00023163"/>
    </source>
</evidence>
<evidence type="ECO:0000256" key="1">
    <source>
        <dbReference type="ARBA" id="ARBA00004123"/>
    </source>
</evidence>
<gene>
    <name evidence="8" type="ORF">Z518_01646</name>
</gene>
<dbReference type="SMART" id="SM00066">
    <property type="entry name" value="GAL4"/>
    <property type="match status" value="1"/>
</dbReference>
<feature type="domain" description="Zn(2)-C6 fungal-type" evidence="7">
    <location>
        <begin position="31"/>
        <end position="60"/>
    </location>
</feature>
<feature type="region of interest" description="Disordered" evidence="6">
    <location>
        <begin position="277"/>
        <end position="328"/>
    </location>
</feature>
<dbReference type="VEuPathDB" id="FungiDB:Z518_01646"/>
<dbReference type="GO" id="GO:0045944">
    <property type="term" value="P:positive regulation of transcription by RNA polymerase II"/>
    <property type="evidence" value="ECO:0007669"/>
    <property type="project" value="TreeGrafter"/>
</dbReference>
<organism evidence="8 9">
    <name type="scientific">Rhinocladiella mackenziei CBS 650.93</name>
    <dbReference type="NCBI Taxonomy" id="1442369"/>
    <lineage>
        <taxon>Eukaryota</taxon>
        <taxon>Fungi</taxon>
        <taxon>Dikarya</taxon>
        <taxon>Ascomycota</taxon>
        <taxon>Pezizomycotina</taxon>
        <taxon>Eurotiomycetes</taxon>
        <taxon>Chaetothyriomycetidae</taxon>
        <taxon>Chaetothyriales</taxon>
        <taxon>Herpotrichiellaceae</taxon>
        <taxon>Rhinocladiella</taxon>
    </lineage>
</organism>
<dbReference type="HOGENOM" id="CLU_074389_0_0_1"/>
<feature type="compositionally biased region" description="Acidic residues" evidence="6">
    <location>
        <begin position="178"/>
        <end position="188"/>
    </location>
</feature>